<sequence>YEEYIFADVRKRHDLAFAWLYQEYVYANGYLSILDPNKKKDFTKYDDTLCRLLEYLQEKPDQRDGLFSRLLTSAPLITDNALLVLKRYCQDETRSYLGMNTLRDLIFRRMNMREKFLDILLDFTHNENISVRNNAIRIAKSLHDKEEFKQPIERHALQFLKHL</sequence>
<protein>
    <submittedName>
        <fullName evidence="1">Uncharacterized protein</fullName>
    </submittedName>
</protein>
<reference evidence="1" key="1">
    <citation type="submission" date="2021-02" db="EMBL/GenBank/DDBJ databases">
        <authorList>
            <person name="Nowell W R."/>
        </authorList>
    </citation>
    <scope>NUCLEOTIDE SEQUENCE</scope>
</reference>
<dbReference type="Proteomes" id="UP000663860">
    <property type="component" value="Unassembled WGS sequence"/>
</dbReference>
<dbReference type="PANTHER" id="PTHR15245">
    <property type="entry name" value="SYMPLEKIN-RELATED"/>
    <property type="match status" value="1"/>
</dbReference>
<dbReference type="GO" id="GO:0005847">
    <property type="term" value="C:mRNA cleavage and polyadenylation specificity factor complex"/>
    <property type="evidence" value="ECO:0007669"/>
    <property type="project" value="TreeGrafter"/>
</dbReference>
<gene>
    <name evidence="1" type="ORF">IZO911_LOCUS45567</name>
</gene>
<evidence type="ECO:0000313" key="2">
    <source>
        <dbReference type="Proteomes" id="UP000663860"/>
    </source>
</evidence>
<dbReference type="PANTHER" id="PTHR15245:SF20">
    <property type="entry name" value="SYMPLEKIN"/>
    <property type="match status" value="1"/>
</dbReference>
<dbReference type="InterPro" id="IPR021850">
    <property type="entry name" value="Symplekin/Pta1"/>
</dbReference>
<comment type="caution">
    <text evidence="1">The sequence shown here is derived from an EMBL/GenBank/DDBJ whole genome shotgun (WGS) entry which is preliminary data.</text>
</comment>
<proteinExistence type="predicted"/>
<dbReference type="AlphaFoldDB" id="A0A815U8K3"/>
<name>A0A815U8K3_9BILA</name>
<organism evidence="1 2">
    <name type="scientific">Adineta steineri</name>
    <dbReference type="NCBI Taxonomy" id="433720"/>
    <lineage>
        <taxon>Eukaryota</taxon>
        <taxon>Metazoa</taxon>
        <taxon>Spiralia</taxon>
        <taxon>Gnathifera</taxon>
        <taxon>Rotifera</taxon>
        <taxon>Eurotatoria</taxon>
        <taxon>Bdelloidea</taxon>
        <taxon>Adinetida</taxon>
        <taxon>Adinetidae</taxon>
        <taxon>Adineta</taxon>
    </lineage>
</organism>
<evidence type="ECO:0000313" key="1">
    <source>
        <dbReference type="EMBL" id="CAF1513409.1"/>
    </source>
</evidence>
<feature type="non-terminal residue" evidence="1">
    <location>
        <position position="1"/>
    </location>
</feature>
<accession>A0A815U8K3</accession>
<dbReference type="EMBL" id="CAJNOE010004519">
    <property type="protein sequence ID" value="CAF1513409.1"/>
    <property type="molecule type" value="Genomic_DNA"/>
</dbReference>
<feature type="non-terminal residue" evidence="1">
    <location>
        <position position="163"/>
    </location>
</feature>